<accession>F9RV02</accession>
<reference evidence="1 2" key="1">
    <citation type="journal article" date="2012" name="Int. J. Syst. Evol. Microbiol.">
        <title>Vibrio caribbeanicus sp. nov., isolated from the marine sponge Scleritoderma cyanea.</title>
        <authorList>
            <person name="Hoffmann M."/>
            <person name="Monday S.R."/>
            <person name="Allard M.W."/>
            <person name="Strain E.A."/>
            <person name="Whittaker P."/>
            <person name="Naum M."/>
            <person name="McCarthy P.J."/>
            <person name="Lopez J.V."/>
            <person name="Fischer M."/>
            <person name="Brown E.W."/>
        </authorList>
    </citation>
    <scope>NUCLEOTIDE SEQUENCE [LARGE SCALE GENOMIC DNA]</scope>
    <source>
        <strain evidence="1 2">LMG 19158</strain>
    </source>
</reference>
<sequence length="38" mass="4643">MPKQIFSWQGYQKLVEPFNYYWVQKQQHSADVANPTER</sequence>
<evidence type="ECO:0000313" key="2">
    <source>
        <dbReference type="Proteomes" id="UP000004349"/>
    </source>
</evidence>
<evidence type="ECO:0000313" key="1">
    <source>
        <dbReference type="EMBL" id="EGU30003.1"/>
    </source>
</evidence>
<name>F9RV02_9VIBR</name>
<proteinExistence type="predicted"/>
<dbReference type="eggNOG" id="ENOG5031PYR">
    <property type="taxonomic scope" value="Bacteria"/>
</dbReference>
<organism evidence="1 2">
    <name type="scientific">Vibrio scophthalmi LMG 19158</name>
    <dbReference type="NCBI Taxonomy" id="870967"/>
    <lineage>
        <taxon>Bacteria</taxon>
        <taxon>Pseudomonadati</taxon>
        <taxon>Pseudomonadota</taxon>
        <taxon>Gammaproteobacteria</taxon>
        <taxon>Vibrionales</taxon>
        <taxon>Vibrionaceae</taxon>
        <taxon>Vibrio</taxon>
    </lineage>
</organism>
<gene>
    <name evidence="1" type="ORF">VIS19158_14234</name>
</gene>
<comment type="caution">
    <text evidence="1">The sequence shown here is derived from an EMBL/GenBank/DDBJ whole genome shotgun (WGS) entry which is preliminary data.</text>
</comment>
<dbReference type="EMBL" id="AFWE01000221">
    <property type="protein sequence ID" value="EGU30003.1"/>
    <property type="molecule type" value="Genomic_DNA"/>
</dbReference>
<dbReference type="AlphaFoldDB" id="F9RV02"/>
<protein>
    <submittedName>
        <fullName evidence="1">Uncharacterized protein</fullName>
    </submittedName>
</protein>
<dbReference type="Proteomes" id="UP000004349">
    <property type="component" value="Unassembled WGS sequence"/>
</dbReference>